<dbReference type="Gene3D" id="1.10.150.450">
    <property type="match status" value="1"/>
</dbReference>
<dbReference type="PANTHER" id="PTHR12725">
    <property type="entry name" value="HALOACID DEHALOGENASE-LIKE HYDROLASE"/>
    <property type="match status" value="1"/>
</dbReference>
<organism evidence="1 2">
    <name type="scientific">Neisseria bacilliformis ATCC BAA-1200</name>
    <dbReference type="NCBI Taxonomy" id="888742"/>
    <lineage>
        <taxon>Bacteria</taxon>
        <taxon>Pseudomonadati</taxon>
        <taxon>Pseudomonadota</taxon>
        <taxon>Betaproteobacteria</taxon>
        <taxon>Neisseriales</taxon>
        <taxon>Neisseriaceae</taxon>
        <taxon>Neisseria</taxon>
    </lineage>
</organism>
<dbReference type="Pfam" id="PF00702">
    <property type="entry name" value="Hydrolase"/>
    <property type="match status" value="1"/>
</dbReference>
<dbReference type="SUPFAM" id="SSF56784">
    <property type="entry name" value="HAD-like"/>
    <property type="match status" value="1"/>
</dbReference>
<dbReference type="GO" id="GO:0008253">
    <property type="term" value="F:5'-nucleotidase activity"/>
    <property type="evidence" value="ECO:0007669"/>
    <property type="project" value="UniProtKB-EC"/>
</dbReference>
<dbReference type="InterPro" id="IPR010237">
    <property type="entry name" value="Pyr-5-nucltdase"/>
</dbReference>
<keyword evidence="2" id="KW-1185">Reference proteome</keyword>
<evidence type="ECO:0000313" key="1">
    <source>
        <dbReference type="EMBL" id="EGF11972.1"/>
    </source>
</evidence>
<sequence>MSQTVWLFDLDNTLHRAEAGIFQLINRRMTEWLAANLCLSASEADRLRRQWWHEHGATLAGLRLHHPQADLADFLRFAHPMDGILARLCGETGAAEAVGGLRGRKAVLSNAPSFYVRELVSALGLSECFVSLLGTDDCAYACKPDPDAYMAACAALDAPPECCIMVDDSAANLAAAKRLGMRTVWFGAHAHQLPVADCAARDMAELAAWAAEAVPA</sequence>
<dbReference type="SFLD" id="SFLDG01129">
    <property type="entry name" value="C1.5:_HAD__Beta-PGM__Phosphata"/>
    <property type="match status" value="1"/>
</dbReference>
<evidence type="ECO:0000313" key="2">
    <source>
        <dbReference type="Proteomes" id="UP000004105"/>
    </source>
</evidence>
<dbReference type="HOGENOM" id="CLU_059493_2_1_4"/>
<gene>
    <name evidence="1" type="ORF">HMPREF9123_0414</name>
</gene>
<accession>F2B9G8</accession>
<dbReference type="InterPro" id="IPR023214">
    <property type="entry name" value="HAD_sf"/>
</dbReference>
<protein>
    <submittedName>
        <fullName evidence="1">Pyrimidine 5'-nucleotidase</fullName>
        <ecNumber evidence="1">3.1.3.5</ecNumber>
    </submittedName>
</protein>
<dbReference type="InterPro" id="IPR036412">
    <property type="entry name" value="HAD-like_sf"/>
</dbReference>
<dbReference type="OrthoDB" id="8558420at2"/>
<name>F2B9G8_9NEIS</name>
<dbReference type="Gene3D" id="3.40.50.1000">
    <property type="entry name" value="HAD superfamily/HAD-like"/>
    <property type="match status" value="1"/>
</dbReference>
<proteinExistence type="predicted"/>
<comment type="caution">
    <text evidence="1">The sequence shown here is derived from an EMBL/GenBank/DDBJ whole genome shotgun (WGS) entry which is preliminary data.</text>
</comment>
<dbReference type="SFLD" id="SFLDG01132">
    <property type="entry name" value="C1.5.3:_5'-Nucleotidase_Like"/>
    <property type="match status" value="1"/>
</dbReference>
<dbReference type="EC" id="3.1.3.5" evidence="1"/>
<dbReference type="NCBIfam" id="TIGR01509">
    <property type="entry name" value="HAD-SF-IA-v3"/>
    <property type="match status" value="1"/>
</dbReference>
<reference evidence="1 2" key="1">
    <citation type="submission" date="2011-02" db="EMBL/GenBank/DDBJ databases">
        <authorList>
            <person name="Muzny D."/>
            <person name="Qin X."/>
            <person name="Deng J."/>
            <person name="Jiang H."/>
            <person name="Liu Y."/>
            <person name="Qu J."/>
            <person name="Song X.-Z."/>
            <person name="Zhang L."/>
            <person name="Thornton R."/>
            <person name="Coyle M."/>
            <person name="Francisco L."/>
            <person name="Jackson L."/>
            <person name="Javaid M."/>
            <person name="Korchina V."/>
            <person name="Kovar C."/>
            <person name="Mata R."/>
            <person name="Mathew T."/>
            <person name="Ngo R."/>
            <person name="Nguyen L."/>
            <person name="Nguyen N."/>
            <person name="Okwuonu G."/>
            <person name="Ongeri F."/>
            <person name="Pham C."/>
            <person name="Simmons D."/>
            <person name="Wilczek-Boney K."/>
            <person name="Hale W."/>
            <person name="Jakkamsetti A."/>
            <person name="Pham P."/>
            <person name="Ruth R."/>
            <person name="San Lucas F."/>
            <person name="Warren J."/>
            <person name="Zhang J."/>
            <person name="Zhao Z."/>
            <person name="Zhou C."/>
            <person name="Zhu D."/>
            <person name="Lee S."/>
            <person name="Bess C."/>
            <person name="Blankenburg K."/>
            <person name="Forbes L."/>
            <person name="Fu Q."/>
            <person name="Gubbala S."/>
            <person name="Hirani K."/>
            <person name="Jayaseelan J.C."/>
            <person name="Lara F."/>
            <person name="Munidasa M."/>
            <person name="Palculict T."/>
            <person name="Patil S."/>
            <person name="Pu L.-L."/>
            <person name="Saada N."/>
            <person name="Tang L."/>
            <person name="Weissenberger G."/>
            <person name="Zhu Y."/>
            <person name="Hemphill L."/>
            <person name="Shang Y."/>
            <person name="Youmans B."/>
            <person name="Ayvaz T."/>
            <person name="Ross M."/>
            <person name="Santibanez J."/>
            <person name="Aqrawi P."/>
            <person name="Gross S."/>
            <person name="Joshi V."/>
            <person name="Fowler G."/>
            <person name="Nazareth L."/>
            <person name="Reid J."/>
            <person name="Worley K."/>
            <person name="Petrosino J."/>
            <person name="Highlander S."/>
            <person name="Gibbs R."/>
        </authorList>
    </citation>
    <scope>NUCLEOTIDE SEQUENCE [LARGE SCALE GENOMIC DNA]</scope>
    <source>
        <strain evidence="1 2">ATCC BAA-1200</strain>
    </source>
</reference>
<dbReference type="NCBIfam" id="TIGR01993">
    <property type="entry name" value="Pyr-5-nucltdase"/>
    <property type="match status" value="1"/>
</dbReference>
<dbReference type="PANTHER" id="PTHR12725:SF117">
    <property type="entry name" value="HALOACID DEHALOGENASE-LIKE HYDROLASE"/>
    <property type="match status" value="1"/>
</dbReference>
<dbReference type="AlphaFoldDB" id="F2B9G8"/>
<dbReference type="InterPro" id="IPR006439">
    <property type="entry name" value="HAD-SF_hydro_IA"/>
</dbReference>
<dbReference type="SFLD" id="SFLDS00003">
    <property type="entry name" value="Haloacid_Dehalogenase"/>
    <property type="match status" value="1"/>
</dbReference>
<keyword evidence="1" id="KW-0378">Hydrolase</keyword>
<dbReference type="Proteomes" id="UP000004105">
    <property type="component" value="Unassembled WGS sequence"/>
</dbReference>
<dbReference type="RefSeq" id="WP_007341426.1">
    <property type="nucleotide sequence ID" value="NZ_GL878494.1"/>
</dbReference>
<dbReference type="EMBL" id="AFAY01000006">
    <property type="protein sequence ID" value="EGF11972.1"/>
    <property type="molecule type" value="Genomic_DNA"/>
</dbReference>